<dbReference type="GO" id="GO:0051377">
    <property type="term" value="F:mannose-ethanolamine phosphotransferase activity"/>
    <property type="evidence" value="ECO:0007669"/>
    <property type="project" value="UniProtKB-UniRule"/>
</dbReference>
<reference evidence="2 3" key="1">
    <citation type="journal article" date="2020" name="Microb. Genom.">
        <title>Genetic diversity of clinical and environmental Mucorales isolates obtained from an investigation of mucormycosis cases among solid organ transplant recipients.</title>
        <authorList>
            <person name="Nguyen M.H."/>
            <person name="Kaul D."/>
            <person name="Muto C."/>
            <person name="Cheng S.J."/>
            <person name="Richter R.A."/>
            <person name="Bruno V.M."/>
            <person name="Liu G."/>
            <person name="Beyhan S."/>
            <person name="Sundermann A.J."/>
            <person name="Mounaud S."/>
            <person name="Pasculle A.W."/>
            <person name="Nierman W.C."/>
            <person name="Driscoll E."/>
            <person name="Cumbie R."/>
            <person name="Clancy C.J."/>
            <person name="Dupont C.L."/>
        </authorList>
    </citation>
    <scope>NUCLEOTIDE SEQUENCE [LARGE SCALE GENOMIC DNA]</scope>
    <source>
        <strain evidence="2 3">GL24</strain>
    </source>
</reference>
<evidence type="ECO:0000256" key="1">
    <source>
        <dbReference type="RuleBase" id="RU367138"/>
    </source>
</evidence>
<keyword evidence="1" id="KW-0256">Endoplasmic reticulum</keyword>
<dbReference type="InterPro" id="IPR007070">
    <property type="entry name" value="GPI_EtnP_transferase_1"/>
</dbReference>
<dbReference type="SUPFAM" id="SSF53649">
    <property type="entry name" value="Alkaline phosphatase-like"/>
    <property type="match status" value="1"/>
</dbReference>
<keyword evidence="1" id="KW-0808">Transferase</keyword>
<feature type="transmembrane region" description="Helical" evidence="1">
    <location>
        <begin position="6"/>
        <end position="27"/>
    </location>
</feature>
<keyword evidence="3" id="KW-1185">Reference proteome</keyword>
<dbReference type="PANTHER" id="PTHR12250">
    <property type="entry name" value="PHOSPHATIDYLINOSITOL GLYCAN, CLASS N"/>
    <property type="match status" value="1"/>
</dbReference>
<comment type="caution">
    <text evidence="1">Lacks conserved residue(s) required for the propagation of feature annotation.</text>
</comment>
<name>A0A9P6Z7A3_9FUNG</name>
<gene>
    <name evidence="2" type="ORF">G6F50_003988</name>
</gene>
<organism evidence="2 3">
    <name type="scientific">Rhizopus delemar</name>
    <dbReference type="NCBI Taxonomy" id="936053"/>
    <lineage>
        <taxon>Eukaryota</taxon>
        <taxon>Fungi</taxon>
        <taxon>Fungi incertae sedis</taxon>
        <taxon>Mucoromycota</taxon>
        <taxon>Mucoromycotina</taxon>
        <taxon>Mucoromycetes</taxon>
        <taxon>Mucorales</taxon>
        <taxon>Mucorineae</taxon>
        <taxon>Rhizopodaceae</taxon>
        <taxon>Rhizopus</taxon>
    </lineage>
</organism>
<keyword evidence="1" id="KW-0472">Membrane</keyword>
<sequence>MISREVLLFVGVIFHVVYLFSIFDIYFTSPIVHGMTPHKSPIDPPADRLVLVVGDGLRADKLFELDEQGKTRAPFLRNIMQNNGTWGVSHTRVPTESRPGHVAIIAGFYEDVSAVTTAIRLDYESCQL</sequence>
<dbReference type="GO" id="GO:0006506">
    <property type="term" value="P:GPI anchor biosynthetic process"/>
    <property type="evidence" value="ECO:0007669"/>
    <property type="project" value="UniProtKB-KW"/>
</dbReference>
<dbReference type="EMBL" id="JAANIU010000455">
    <property type="protein sequence ID" value="KAG1572146.1"/>
    <property type="molecule type" value="Genomic_DNA"/>
</dbReference>
<dbReference type="EC" id="2.-.-.-" evidence="1"/>
<dbReference type="Proteomes" id="UP000740926">
    <property type="component" value="Unassembled WGS sequence"/>
</dbReference>
<keyword evidence="1" id="KW-0812">Transmembrane</keyword>
<comment type="similarity">
    <text evidence="1">Belongs to the PIGG/PIGN/PIGO family. PIGN subfamily.</text>
</comment>
<comment type="function">
    <text evidence="1">Ethanolamine phosphate transferase involved in glycosylphosphatidylinositol-anchor biosynthesis. Transfers ethanolamine phosphate to the first alpha-1,4-linked mannose of the glycosylphosphatidylinositol precursor of GPI-anchor.</text>
</comment>
<proteinExistence type="inferred from homology"/>
<dbReference type="InterPro" id="IPR017850">
    <property type="entry name" value="Alkaline_phosphatase_core_sf"/>
</dbReference>
<evidence type="ECO:0000313" key="2">
    <source>
        <dbReference type="EMBL" id="KAG1572146.1"/>
    </source>
</evidence>
<protein>
    <recommendedName>
        <fullName evidence="1">GPI ethanolamine phosphate transferase 1</fullName>
        <ecNumber evidence="1">2.-.-.-</ecNumber>
    </recommendedName>
</protein>
<evidence type="ECO:0000313" key="3">
    <source>
        <dbReference type="Proteomes" id="UP000740926"/>
    </source>
</evidence>
<keyword evidence="1" id="KW-0337">GPI-anchor biosynthesis</keyword>
<accession>A0A9P6Z7A3</accession>
<dbReference type="PANTHER" id="PTHR12250:SF0">
    <property type="entry name" value="GPI ETHANOLAMINE PHOSPHATE TRANSFERASE 1"/>
    <property type="match status" value="1"/>
</dbReference>
<dbReference type="Gene3D" id="3.40.720.10">
    <property type="entry name" value="Alkaline Phosphatase, subunit A"/>
    <property type="match status" value="1"/>
</dbReference>
<dbReference type="AlphaFoldDB" id="A0A9P6Z7A3"/>
<comment type="subcellular location">
    <subcellularLocation>
        <location evidence="1">Endoplasmic reticulum membrane</location>
        <topology evidence="1">Multi-pass membrane protein</topology>
    </subcellularLocation>
</comment>
<comment type="caution">
    <text evidence="2">The sequence shown here is derived from an EMBL/GenBank/DDBJ whole genome shotgun (WGS) entry which is preliminary data.</text>
</comment>
<keyword evidence="1" id="KW-1133">Transmembrane helix</keyword>
<comment type="pathway">
    <text evidence="1">Glycolipid biosynthesis; glycosylphosphatidylinositol-anchor biosynthesis.</text>
</comment>
<dbReference type="GO" id="GO:0005789">
    <property type="term" value="C:endoplasmic reticulum membrane"/>
    <property type="evidence" value="ECO:0007669"/>
    <property type="project" value="UniProtKB-SubCell"/>
</dbReference>